<protein>
    <submittedName>
        <fullName evidence="1">Eae-like protein</fullName>
    </submittedName>
</protein>
<comment type="caution">
    <text evidence="1">The sequence shown here is derived from an EMBL/GenBank/DDBJ whole genome shotgun (WGS) entry which is preliminary data.</text>
</comment>
<dbReference type="AlphaFoldDB" id="A0A5Z9N948"/>
<dbReference type="RefSeq" id="WP_116585787.1">
    <property type="nucleotide sequence ID" value="NZ_CP045515.1"/>
</dbReference>
<gene>
    <name evidence="1" type="ORF">D3F51_00940</name>
</gene>
<dbReference type="EMBL" id="AAKSWZ010000001">
    <property type="protein sequence ID" value="ECV0502410.1"/>
    <property type="molecule type" value="Genomic_DNA"/>
</dbReference>
<accession>A0A5Z9N948</accession>
<name>A0A5Z9N948_SALAN</name>
<reference evidence="1" key="1">
    <citation type="submission" date="2018-09" db="EMBL/GenBank/DDBJ databases">
        <authorList>
            <consortium name="NARMS: The National Antimicrobial Resistance Monitoring System"/>
        </authorList>
    </citation>
    <scope>NUCLEOTIDE SEQUENCE</scope>
    <source>
        <strain evidence="1">FSIS11813686</strain>
    </source>
</reference>
<evidence type="ECO:0000313" key="1">
    <source>
        <dbReference type="EMBL" id="ECV0502410.1"/>
    </source>
</evidence>
<organism evidence="1">
    <name type="scientific">Salmonella anatum</name>
    <dbReference type="NCBI Taxonomy" id="58712"/>
    <lineage>
        <taxon>Bacteria</taxon>
        <taxon>Pseudomonadati</taxon>
        <taxon>Pseudomonadota</taxon>
        <taxon>Gammaproteobacteria</taxon>
        <taxon>Enterobacterales</taxon>
        <taxon>Enterobacteriaceae</taxon>
        <taxon>Salmonella</taxon>
    </lineage>
</organism>
<proteinExistence type="predicted"/>
<sequence>MKEVKIYTIVSDQLSPPITGESFCTDMVRHSDYAELEAKYAVLTVDNDKAMESLKQADSAVKLAHEKFSALAAENAGLKSAFDKPQAYLSWHAIPPTWEDALPCGEYLDVHDDADHKNSDGTDCWPVYAKPEIKTPATDAFLAEVRAQGVELFAESQKEYVRKNRNELDSMTRAAYCGSAVDAERFAAELRKGVNQ</sequence>